<dbReference type="AlphaFoldDB" id="A0A9P3F464"/>
<dbReference type="OrthoDB" id="3598904at2759"/>
<dbReference type="Pfam" id="PF00172">
    <property type="entry name" value="Zn_clus"/>
    <property type="match status" value="1"/>
</dbReference>
<accession>A0A9P3F464</accession>
<proteinExistence type="predicted"/>
<dbReference type="PANTHER" id="PTHR37534:SF41">
    <property type="entry name" value="SFGA"/>
    <property type="match status" value="1"/>
</dbReference>
<evidence type="ECO:0000256" key="5">
    <source>
        <dbReference type="ARBA" id="ARBA00023242"/>
    </source>
</evidence>
<dbReference type="GO" id="GO:0008270">
    <property type="term" value="F:zinc ion binding"/>
    <property type="evidence" value="ECO:0007669"/>
    <property type="project" value="InterPro"/>
</dbReference>
<dbReference type="Proteomes" id="UP000710440">
    <property type="component" value="Unassembled WGS sequence"/>
</dbReference>
<comment type="caution">
    <text evidence="8">The sequence shown here is derived from an EMBL/GenBank/DDBJ whole genome shotgun (WGS) entry which is preliminary data.</text>
</comment>
<dbReference type="InterPro" id="IPR021858">
    <property type="entry name" value="Fun_TF"/>
</dbReference>
<evidence type="ECO:0000313" key="8">
    <source>
        <dbReference type="EMBL" id="GIK00733.1"/>
    </source>
</evidence>
<dbReference type="PROSITE" id="PS00463">
    <property type="entry name" value="ZN2_CY6_FUNGAL_1"/>
    <property type="match status" value="1"/>
</dbReference>
<keyword evidence="3" id="KW-0238">DNA-binding</keyword>
<dbReference type="CDD" id="cd00067">
    <property type="entry name" value="GAL4"/>
    <property type="match status" value="1"/>
</dbReference>
<dbReference type="GO" id="GO:0000981">
    <property type="term" value="F:DNA-binding transcription factor activity, RNA polymerase II-specific"/>
    <property type="evidence" value="ECO:0007669"/>
    <property type="project" value="InterPro"/>
</dbReference>
<evidence type="ECO:0000259" key="7">
    <source>
        <dbReference type="PROSITE" id="PS50048"/>
    </source>
</evidence>
<feature type="domain" description="Zn(2)-C6 fungal-type" evidence="7">
    <location>
        <begin position="45"/>
        <end position="73"/>
    </location>
</feature>
<evidence type="ECO:0000256" key="4">
    <source>
        <dbReference type="ARBA" id="ARBA00023163"/>
    </source>
</evidence>
<dbReference type="GeneID" id="66932744"/>
<dbReference type="PROSITE" id="PS50048">
    <property type="entry name" value="ZN2_CY6_FUNGAL_2"/>
    <property type="match status" value="1"/>
</dbReference>
<dbReference type="GO" id="GO:0000976">
    <property type="term" value="F:transcription cis-regulatory region binding"/>
    <property type="evidence" value="ECO:0007669"/>
    <property type="project" value="TreeGrafter"/>
</dbReference>
<dbReference type="Gene3D" id="4.10.240.10">
    <property type="entry name" value="Zn(2)-C6 fungal-type DNA-binding domain"/>
    <property type="match status" value="1"/>
</dbReference>
<evidence type="ECO:0000313" key="9">
    <source>
        <dbReference type="Proteomes" id="UP000710440"/>
    </source>
</evidence>
<sequence length="566" mass="64198">MEMHTVVYPPRKPDPPPTAQSQPAAAPAPDKKKRVRRWHRRGFTGCLTCRRRHVRCDEASPSCKNCTRLGLDCDGTQGRMTFKVYGPSQGAQELSQSPNNFSTANAITVKNQQLDIKHIKQEPQDDKDDFVDGIVISPTTISDSAPVKYRFQDPISPSGFMPSSLDFVEGRYYTHFIEQVATLLLIYDNSNNINPFRQYFPELAQSSPSVASAMQALGALHLANTSPGPQRNVHFQQAMGKYGEVVKTFRTRYTHPEHEVQITDFATCLLLSLFEMMDSGHDNWAIHLKGAREIYKSLFLSKRSDPAKEVRRLAESNHPLRHFLISLLSYLDVAGACNTSEGTVVEGSYWRTHGGGWEYNLGTPSLSSPTPGDDRLNELRQCWSIMMEIQADISAFGKAKHEKWLSPAQQDVIYGDLLNRLVQWRANAPQCIQQLGELDDESLQQYQYPEVMEYAGCIEAYEKATIIFLHKVIAAERPDRPPQTPFLQMLATRILSLIKKLARDVGLLAVMWPLFIAGRETRDEIQQKANVDRALEELERAWFKQRAFPEGWVDRMDDIRTSILLP</sequence>
<dbReference type="GO" id="GO:0045944">
    <property type="term" value="P:positive regulation of transcription by RNA polymerase II"/>
    <property type="evidence" value="ECO:0007669"/>
    <property type="project" value="TreeGrafter"/>
</dbReference>
<feature type="region of interest" description="Disordered" evidence="6">
    <location>
        <begin position="1"/>
        <end position="36"/>
    </location>
</feature>
<protein>
    <recommendedName>
        <fullName evidence="7">Zn(2)-C6 fungal-type domain-containing protein</fullName>
    </recommendedName>
</protein>
<dbReference type="SMART" id="SM00066">
    <property type="entry name" value="GAL4"/>
    <property type="match status" value="1"/>
</dbReference>
<comment type="subcellular location">
    <subcellularLocation>
        <location evidence="1">Nucleus</location>
    </subcellularLocation>
</comment>
<evidence type="ECO:0000256" key="2">
    <source>
        <dbReference type="ARBA" id="ARBA00023015"/>
    </source>
</evidence>
<keyword evidence="4" id="KW-0804">Transcription</keyword>
<dbReference type="EMBL" id="BOPL01000002">
    <property type="protein sequence ID" value="GIK00733.1"/>
    <property type="molecule type" value="Genomic_DNA"/>
</dbReference>
<dbReference type="Pfam" id="PF11951">
    <property type="entry name" value="Fungal_trans_2"/>
    <property type="match status" value="1"/>
</dbReference>
<organism evidence="8 9">
    <name type="scientific">Aspergillus viridinutans</name>
    <dbReference type="NCBI Taxonomy" id="75553"/>
    <lineage>
        <taxon>Eukaryota</taxon>
        <taxon>Fungi</taxon>
        <taxon>Dikarya</taxon>
        <taxon>Ascomycota</taxon>
        <taxon>Pezizomycotina</taxon>
        <taxon>Eurotiomycetes</taxon>
        <taxon>Eurotiomycetidae</taxon>
        <taxon>Eurotiales</taxon>
        <taxon>Aspergillaceae</taxon>
        <taxon>Aspergillus</taxon>
        <taxon>Aspergillus subgen. Fumigati</taxon>
    </lineage>
</organism>
<dbReference type="PANTHER" id="PTHR37534">
    <property type="entry name" value="TRANSCRIPTIONAL ACTIVATOR PROTEIN UGA3"/>
    <property type="match status" value="1"/>
</dbReference>
<dbReference type="RefSeq" id="XP_043123919.1">
    <property type="nucleotide sequence ID" value="XM_043267984.1"/>
</dbReference>
<gene>
    <name evidence="8" type="ORF">Aspvir_004762</name>
</gene>
<dbReference type="InterPro" id="IPR001138">
    <property type="entry name" value="Zn2Cys6_DnaBD"/>
</dbReference>
<keyword evidence="5" id="KW-0539">Nucleus</keyword>
<evidence type="ECO:0000256" key="3">
    <source>
        <dbReference type="ARBA" id="ARBA00023125"/>
    </source>
</evidence>
<dbReference type="SUPFAM" id="SSF57701">
    <property type="entry name" value="Zn2/Cys6 DNA-binding domain"/>
    <property type="match status" value="1"/>
</dbReference>
<keyword evidence="2" id="KW-0805">Transcription regulation</keyword>
<reference evidence="8 9" key="1">
    <citation type="submission" date="2021-02" db="EMBL/GenBank/DDBJ databases">
        <title>Pan-genome distribution and transcriptional activeness of fungal secondary metabolism genes in Aspergillus section Fumigati.</title>
        <authorList>
            <person name="Takahashi H."/>
            <person name="Umemura M."/>
            <person name="Ninomiya A."/>
            <person name="Kusuya Y."/>
            <person name="Urayama S."/>
            <person name="Shimizu M."/>
            <person name="Watanabe A."/>
            <person name="Kamei K."/>
            <person name="Yaguchi T."/>
            <person name="Hagiwara D."/>
        </authorList>
    </citation>
    <scope>NUCLEOTIDE SEQUENCE [LARGE SCALE GENOMIC DNA]</scope>
    <source>
        <strain evidence="8 9">IFM 47045</strain>
    </source>
</reference>
<feature type="compositionally biased region" description="Low complexity" evidence="6">
    <location>
        <begin position="19"/>
        <end position="28"/>
    </location>
</feature>
<dbReference type="InterPro" id="IPR036864">
    <property type="entry name" value="Zn2-C6_fun-type_DNA-bd_sf"/>
</dbReference>
<evidence type="ECO:0000256" key="1">
    <source>
        <dbReference type="ARBA" id="ARBA00004123"/>
    </source>
</evidence>
<keyword evidence="9" id="KW-1185">Reference proteome</keyword>
<name>A0A9P3F464_ASPVI</name>
<dbReference type="GO" id="GO:0005634">
    <property type="term" value="C:nucleus"/>
    <property type="evidence" value="ECO:0007669"/>
    <property type="project" value="UniProtKB-SubCell"/>
</dbReference>
<evidence type="ECO:0000256" key="6">
    <source>
        <dbReference type="SAM" id="MobiDB-lite"/>
    </source>
</evidence>